<dbReference type="InterPro" id="IPR015915">
    <property type="entry name" value="Kelch-typ_b-propeller"/>
</dbReference>
<evidence type="ECO:0000313" key="3">
    <source>
        <dbReference type="EMBL" id="KAK5994972.1"/>
    </source>
</evidence>
<feature type="region of interest" description="Disordered" evidence="2">
    <location>
        <begin position="1"/>
        <end position="104"/>
    </location>
</feature>
<feature type="compositionally biased region" description="Low complexity" evidence="2">
    <location>
        <begin position="17"/>
        <end position="38"/>
    </location>
</feature>
<feature type="region of interest" description="Disordered" evidence="2">
    <location>
        <begin position="436"/>
        <end position="525"/>
    </location>
</feature>
<dbReference type="Proteomes" id="UP001338125">
    <property type="component" value="Unassembled WGS sequence"/>
</dbReference>
<feature type="coiled-coil region" evidence="1">
    <location>
        <begin position="1045"/>
        <end position="1121"/>
    </location>
</feature>
<reference evidence="3 4" key="1">
    <citation type="submission" date="2024-01" db="EMBL/GenBank/DDBJ databases">
        <title>Complete genome of Cladobotryum mycophilum ATHUM6906.</title>
        <authorList>
            <person name="Christinaki A.C."/>
            <person name="Myridakis A.I."/>
            <person name="Kouvelis V.N."/>
        </authorList>
    </citation>
    <scope>NUCLEOTIDE SEQUENCE [LARGE SCALE GENOMIC DNA]</scope>
    <source>
        <strain evidence="3 4">ATHUM6906</strain>
    </source>
</reference>
<dbReference type="SMART" id="SM00612">
    <property type="entry name" value="Kelch"/>
    <property type="match status" value="2"/>
</dbReference>
<protein>
    <submittedName>
        <fullName evidence="3">Tip elongation aberrant protein 1</fullName>
    </submittedName>
</protein>
<name>A0ABR0SS30_9HYPO</name>
<feature type="compositionally biased region" description="Polar residues" evidence="2">
    <location>
        <begin position="455"/>
        <end position="476"/>
    </location>
</feature>
<evidence type="ECO:0000313" key="4">
    <source>
        <dbReference type="Proteomes" id="UP001338125"/>
    </source>
</evidence>
<feature type="compositionally biased region" description="Polar residues" evidence="2">
    <location>
        <begin position="48"/>
        <end position="58"/>
    </location>
</feature>
<dbReference type="EMBL" id="JAVFKD010000004">
    <property type="protein sequence ID" value="KAK5994972.1"/>
    <property type="molecule type" value="Genomic_DNA"/>
</dbReference>
<feature type="coiled-coil region" evidence="1">
    <location>
        <begin position="833"/>
        <end position="1021"/>
    </location>
</feature>
<dbReference type="Gene3D" id="2.120.10.80">
    <property type="entry name" value="Kelch-type beta propeller"/>
    <property type="match status" value="1"/>
</dbReference>
<organism evidence="3 4">
    <name type="scientific">Cladobotryum mycophilum</name>
    <dbReference type="NCBI Taxonomy" id="491253"/>
    <lineage>
        <taxon>Eukaryota</taxon>
        <taxon>Fungi</taxon>
        <taxon>Dikarya</taxon>
        <taxon>Ascomycota</taxon>
        <taxon>Pezizomycotina</taxon>
        <taxon>Sordariomycetes</taxon>
        <taxon>Hypocreomycetidae</taxon>
        <taxon>Hypocreales</taxon>
        <taxon>Hypocreaceae</taxon>
        <taxon>Cladobotryum</taxon>
    </lineage>
</organism>
<feature type="compositionally biased region" description="Pro residues" evidence="2">
    <location>
        <begin position="549"/>
        <end position="558"/>
    </location>
</feature>
<keyword evidence="4" id="KW-1185">Reference proteome</keyword>
<feature type="compositionally biased region" description="Polar residues" evidence="2">
    <location>
        <begin position="1374"/>
        <end position="1391"/>
    </location>
</feature>
<feature type="region of interest" description="Disordered" evidence="2">
    <location>
        <begin position="1144"/>
        <end position="1171"/>
    </location>
</feature>
<feature type="coiled-coil region" evidence="1">
    <location>
        <begin position="1222"/>
        <end position="1360"/>
    </location>
</feature>
<proteinExistence type="predicted"/>
<dbReference type="PANTHER" id="PTHR23244:SF456">
    <property type="entry name" value="MULTIPLE EPIDERMAL GROWTH FACTOR-LIKE DOMAINS PROTEIN 8"/>
    <property type="match status" value="1"/>
</dbReference>
<dbReference type="InterPro" id="IPR006652">
    <property type="entry name" value="Kelch_1"/>
</dbReference>
<feature type="compositionally biased region" description="Basic and acidic residues" evidence="2">
    <location>
        <begin position="61"/>
        <end position="71"/>
    </location>
</feature>
<dbReference type="PANTHER" id="PTHR23244">
    <property type="entry name" value="KELCH REPEAT DOMAIN"/>
    <property type="match status" value="1"/>
</dbReference>
<comment type="caution">
    <text evidence="3">The sequence shown here is derived from an EMBL/GenBank/DDBJ whole genome shotgun (WGS) entry which is preliminary data.</text>
</comment>
<gene>
    <name evidence="3" type="ORF">PT974_03362</name>
</gene>
<dbReference type="Pfam" id="PF24681">
    <property type="entry name" value="Kelch_KLHDC2_KLHL20_DRC7"/>
    <property type="match status" value="1"/>
</dbReference>
<evidence type="ECO:0000256" key="2">
    <source>
        <dbReference type="SAM" id="MobiDB-lite"/>
    </source>
</evidence>
<feature type="compositionally biased region" description="Polar residues" evidence="2">
    <location>
        <begin position="635"/>
        <end position="668"/>
    </location>
</feature>
<feature type="compositionally biased region" description="Polar residues" evidence="2">
    <location>
        <begin position="616"/>
        <end position="628"/>
    </location>
</feature>
<dbReference type="SUPFAM" id="SSF117281">
    <property type="entry name" value="Kelch motif"/>
    <property type="match status" value="1"/>
</dbReference>
<evidence type="ECO:0000256" key="1">
    <source>
        <dbReference type="SAM" id="Coils"/>
    </source>
</evidence>
<feature type="region of interest" description="Disordered" evidence="2">
    <location>
        <begin position="1367"/>
        <end position="1412"/>
    </location>
</feature>
<feature type="compositionally biased region" description="Pro residues" evidence="2">
    <location>
        <begin position="511"/>
        <end position="521"/>
    </location>
</feature>
<keyword evidence="1" id="KW-0175">Coiled coil</keyword>
<feature type="compositionally biased region" description="Polar residues" evidence="2">
    <location>
        <begin position="94"/>
        <end position="104"/>
    </location>
</feature>
<sequence length="1489" mass="161439">MAFLFKSKKSQDRALSSRDGSSGSQGSIQNAAARSVAVAREERAPVQQRGTPTGSMNSMDADIHPTSPDKGHARRGGSVDNPSQPSDLPFRNNPPVSNQNQNASLYPWSQRRLAYTTGHQSPFPRYGAAVNAMSSKEGDVYLMGGLINGATVKGDLWMIEAGGSLACYPLATTAEGPGPRVGHASLLVGNAFIVYGGDTKIDDNDILDETLYLLNTSTRHWSRALPAGPRPAGRYGHTLNILGSKIFIFGGQVDGYFMNDLSAFDLNQLQSPNNRWEILLNADASPKVPAARTNHSVITYNDKMYLFGGTNGFQWFNDVWCYDPAVNKWAQLDCIGFIPAAREGHAAALVDDVMYIFGGRTEEGSDLGDLAAFRITSRRWYTFQNMGPSPTPRSGHSMTTVGKSIVVLGGEPSSPSAASNDLGILYVLDTTKIRYPNDPLPGSQRVPQGRRPSGADSTNPMNPARQLSSRDGTNAPQDPRKLIGGASSIGNIPNGHRIPPNEVLVGGSPNPGVPGSPPPMAPASIAPGAAPIAQVSKLPRAAAVVSPTGPAPQGPIPAKPLIENSGIGRVRGASNDRAAPSASPKMVSTPLSATPSTIREIPHENENEATPPSLIASPTLNGRRTPTQLPRAGPTQDSTPTESTRTKSRTGQSQGSIDSIVETTPKSITSRPASPPPPTRQASNPLSRRSSGRNSQTVALLKELDAARNRNAWYASELELARKAGYVANASLGPALDGKAIETFDDEDRPLIEALLAMRTELANVQSAVDKQAVIASRQIAEAEKQRDAAIHEAVYAKAKLASQSSGSASSTPQLDGDRDDLEVRSAEMSRKLASALQSQKNLQIQLDSKKAELEAERKARQLADDTTKATQKRMTDLEVYRQQTSTEVERLKSELHLIQREAREQSVACAAAVASLELLKVEKDDLTSKYEEAVSASSDQDETFESLRGAIAASHESRSHLEANLEEERSQRDQIEAKFNKLKIEHEARTAELVATTQRLRDAEELAEKHANEARTHQQAILSGLDKLAARDASKPSTADAERILALQSQVAAANALVKKYQHEADVAADKLRSAEERIAGLEQYQEQSSREGVAIRRQLQSALRETQSLQASNADVKNQLAAQQLETNAMSVQHHALKDILSERGISPTTAARSRGLASPRTNSPEQSRVKELEAQLAAATTAHEEAKHAFVAQTQDSEAAYREKLGQLESDYQSAVHYVKATEMALKQLKEQLSRLKTENSRLRSEIDELETKLETDAQNAASNDWESERDALQNKITSLEVELRTSASHLEKNLASLRIELNESHRQRDDAVKGSEQANKHLSAQRKELEQLQTENALLEQRAADAEQKVSLLLDQVEHSVDNYRRRSRQAPSMSSDATVSANGNGHTHSRNESSEAESVYGAPGTDARDSVALDTLASELETLRSHWETTNKNYRLSTNFDFEPATAKNDDDTPIGLGLSESLADWRKRLDTEHHSDADTPKQA</sequence>
<dbReference type="Gene3D" id="1.10.287.1490">
    <property type="match status" value="1"/>
</dbReference>
<feature type="region of interest" description="Disordered" evidence="2">
    <location>
        <begin position="544"/>
        <end position="696"/>
    </location>
</feature>
<feature type="compositionally biased region" description="Polar residues" evidence="2">
    <location>
        <begin position="683"/>
        <end position="696"/>
    </location>
</feature>
<accession>A0ABR0SS30</accession>